<keyword evidence="1" id="KW-0489">Methyltransferase</keyword>
<keyword evidence="2" id="KW-1185">Reference proteome</keyword>
<dbReference type="EMBL" id="JBHULB010000083">
    <property type="protein sequence ID" value="MFD2589162.1"/>
    <property type="molecule type" value="Genomic_DNA"/>
</dbReference>
<accession>A0ABW5N0I8</accession>
<keyword evidence="1" id="KW-0808">Transferase</keyword>
<evidence type="ECO:0000313" key="1">
    <source>
        <dbReference type="EMBL" id="MFD2589162.1"/>
    </source>
</evidence>
<dbReference type="EC" id="2.1.1.-" evidence="1"/>
<sequence length="213" mass="24736">MTYQETTIQKIVGQRGYRKNIKGDNFSLYISNYPCNAKYLKSRIGNPQLTLAELCCSIGVTLEYLAQGFKKVIGVDLDKNILEMCKTNLEESGFIAKTELICGDVFNDNLLKSIEADIVIYDIPFWYSHYQENRGDLVSKNPPLKKLIRKIEDYITLDIIVFSPPEWDYNYFKEQLGIIEFEQVFIEGKHNRNQIYLGDLIRKVGMTEIHLKK</sequence>
<dbReference type="RefSeq" id="WP_377768638.1">
    <property type="nucleotide sequence ID" value="NZ_JBHULB010000083.1"/>
</dbReference>
<dbReference type="CDD" id="cd02440">
    <property type="entry name" value="AdoMet_MTases"/>
    <property type="match status" value="1"/>
</dbReference>
<protein>
    <submittedName>
        <fullName evidence="1">Class I SAM-dependent methyltransferase</fullName>
        <ecNumber evidence="1">2.1.1.-</ecNumber>
    </submittedName>
</protein>
<dbReference type="SUPFAM" id="SSF53335">
    <property type="entry name" value="S-adenosyl-L-methionine-dependent methyltransferases"/>
    <property type="match status" value="1"/>
</dbReference>
<dbReference type="Proteomes" id="UP001597526">
    <property type="component" value="Unassembled WGS sequence"/>
</dbReference>
<organism evidence="1 2">
    <name type="scientific">Croceitalea marina</name>
    <dbReference type="NCBI Taxonomy" id="1775166"/>
    <lineage>
        <taxon>Bacteria</taxon>
        <taxon>Pseudomonadati</taxon>
        <taxon>Bacteroidota</taxon>
        <taxon>Flavobacteriia</taxon>
        <taxon>Flavobacteriales</taxon>
        <taxon>Flavobacteriaceae</taxon>
        <taxon>Croceitalea</taxon>
    </lineage>
</organism>
<dbReference type="GO" id="GO:0032259">
    <property type="term" value="P:methylation"/>
    <property type="evidence" value="ECO:0007669"/>
    <property type="project" value="UniProtKB-KW"/>
</dbReference>
<dbReference type="InterPro" id="IPR029063">
    <property type="entry name" value="SAM-dependent_MTases_sf"/>
</dbReference>
<reference evidence="2" key="1">
    <citation type="journal article" date="2019" name="Int. J. Syst. Evol. Microbiol.">
        <title>The Global Catalogue of Microorganisms (GCM) 10K type strain sequencing project: providing services to taxonomists for standard genome sequencing and annotation.</title>
        <authorList>
            <consortium name="The Broad Institute Genomics Platform"/>
            <consortium name="The Broad Institute Genome Sequencing Center for Infectious Disease"/>
            <person name="Wu L."/>
            <person name="Ma J."/>
        </authorList>
    </citation>
    <scope>NUCLEOTIDE SEQUENCE [LARGE SCALE GENOMIC DNA]</scope>
    <source>
        <strain evidence="2">KCTC 52368</strain>
    </source>
</reference>
<dbReference type="InterPro" id="IPR019012">
    <property type="entry name" value="RNA_cap_Gua-N2-MeTrfase"/>
</dbReference>
<proteinExistence type="predicted"/>
<evidence type="ECO:0000313" key="2">
    <source>
        <dbReference type="Proteomes" id="UP001597526"/>
    </source>
</evidence>
<dbReference type="PANTHER" id="PTHR14741">
    <property type="entry name" value="S-ADENOSYLMETHIONINE-DEPENDENT METHYLTRANSFERASE RELATED"/>
    <property type="match status" value="1"/>
</dbReference>
<dbReference type="Pfam" id="PF09445">
    <property type="entry name" value="Methyltransf_15"/>
    <property type="match status" value="1"/>
</dbReference>
<gene>
    <name evidence="1" type="ORF">ACFSQJ_19720</name>
</gene>
<dbReference type="GO" id="GO:0008168">
    <property type="term" value="F:methyltransferase activity"/>
    <property type="evidence" value="ECO:0007669"/>
    <property type="project" value="UniProtKB-KW"/>
</dbReference>
<dbReference type="Gene3D" id="3.40.50.150">
    <property type="entry name" value="Vaccinia Virus protein VP39"/>
    <property type="match status" value="1"/>
</dbReference>
<comment type="caution">
    <text evidence="1">The sequence shown here is derived from an EMBL/GenBank/DDBJ whole genome shotgun (WGS) entry which is preliminary data.</text>
</comment>
<name>A0ABW5N0I8_9FLAO</name>
<dbReference type="PANTHER" id="PTHR14741:SF32">
    <property type="entry name" value="TRIMETHYLGUANOSINE SYNTHASE"/>
    <property type="match status" value="1"/>
</dbReference>